<evidence type="ECO:0000313" key="3">
    <source>
        <dbReference type="Proteomes" id="UP000594800"/>
    </source>
</evidence>
<gene>
    <name evidence="2" type="primary">tssJ</name>
    <name evidence="2" type="ORF">I0K15_20385</name>
</gene>
<evidence type="ECO:0000313" key="2">
    <source>
        <dbReference type="EMBL" id="QPH54097.1"/>
    </source>
</evidence>
<dbReference type="PANTHER" id="PTHR37625:SF4">
    <property type="entry name" value="OUTER MEMBRANE LIPOPROTEIN"/>
    <property type="match status" value="1"/>
</dbReference>
<keyword evidence="1" id="KW-0732">Signal</keyword>
<dbReference type="Pfam" id="PF12790">
    <property type="entry name" value="T6SS-SciN"/>
    <property type="match status" value="1"/>
</dbReference>
<name>A0A7S9QD77_9RHOB</name>
<dbReference type="PANTHER" id="PTHR37625">
    <property type="entry name" value="OUTER MEMBRANE LIPOPROTEIN-RELATED"/>
    <property type="match status" value="1"/>
</dbReference>
<dbReference type="Proteomes" id="UP000594800">
    <property type="component" value="Chromosome"/>
</dbReference>
<dbReference type="RefSeq" id="WP_196103306.1">
    <property type="nucleotide sequence ID" value="NZ_CP064942.1"/>
</dbReference>
<dbReference type="Gene3D" id="2.60.40.4150">
    <property type="entry name" value="Type VI secretion system, lipoprotein SciN"/>
    <property type="match status" value="1"/>
</dbReference>
<dbReference type="InterPro" id="IPR017734">
    <property type="entry name" value="T6SS_SciN"/>
</dbReference>
<accession>A0A7S9QD77</accession>
<proteinExistence type="predicted"/>
<evidence type="ECO:0000256" key="1">
    <source>
        <dbReference type="SAM" id="SignalP"/>
    </source>
</evidence>
<dbReference type="EMBL" id="CP064942">
    <property type="protein sequence ID" value="QPH54097.1"/>
    <property type="molecule type" value="Genomic_DNA"/>
</dbReference>
<reference evidence="2 3" key="1">
    <citation type="submission" date="2020-11" db="EMBL/GenBank/DDBJ databases">
        <title>Description of Pontivivens ytuae sp. nov. isolated from deep sea sediment of Mariana Trench.</title>
        <authorList>
            <person name="Wang Z."/>
            <person name="Sun Q.-L."/>
            <person name="Xu X.-D."/>
            <person name="Tang Y.-Z."/>
            <person name="Zhang J."/>
        </authorList>
    </citation>
    <scope>NUCLEOTIDE SEQUENCE [LARGE SCALE GENOMIC DNA]</scope>
    <source>
        <strain evidence="2 3">MT2928</strain>
    </source>
</reference>
<keyword evidence="3" id="KW-1185">Reference proteome</keyword>
<dbReference type="AlphaFoldDB" id="A0A7S9QD77"/>
<dbReference type="KEGG" id="poz:I0K15_20385"/>
<sequence>MFYTGRFTAALVLTLAACAPVPEPAPTTQVALTIAAAPDMNGGLPAQAKVYYLAAPGTFGASDFFAVFQEPEATLGAELMDVDEVQLAPGGTFTDLRSFDTPPGAIGVVVAFRDIGGAFLDVQPLAPNASNVVEISVSGNTVVIR</sequence>
<dbReference type="NCBIfam" id="TIGR03352">
    <property type="entry name" value="VI_chp_3"/>
    <property type="match status" value="1"/>
</dbReference>
<protein>
    <submittedName>
        <fullName evidence="2">Type VI secretion system lipoprotein TssJ</fullName>
    </submittedName>
</protein>
<dbReference type="InterPro" id="IPR038706">
    <property type="entry name" value="Type_VI_SciN-like_sf"/>
</dbReference>
<feature type="signal peptide" evidence="1">
    <location>
        <begin position="1"/>
        <end position="19"/>
    </location>
</feature>
<organism evidence="2 3">
    <name type="scientific">Pontivivens ytuae</name>
    <dbReference type="NCBI Taxonomy" id="2789856"/>
    <lineage>
        <taxon>Bacteria</taxon>
        <taxon>Pseudomonadati</taxon>
        <taxon>Pseudomonadota</taxon>
        <taxon>Alphaproteobacteria</taxon>
        <taxon>Rhodobacterales</taxon>
        <taxon>Paracoccaceae</taxon>
        <taxon>Pontivivens</taxon>
    </lineage>
</organism>
<feature type="chain" id="PRO_5032882637" evidence="1">
    <location>
        <begin position="20"/>
        <end position="145"/>
    </location>
</feature>
<keyword evidence="2" id="KW-0449">Lipoprotein</keyword>
<dbReference type="PROSITE" id="PS51257">
    <property type="entry name" value="PROKAR_LIPOPROTEIN"/>
    <property type="match status" value="1"/>
</dbReference>